<protein>
    <recommendedName>
        <fullName evidence="3">Septum formation inhibitor Maf</fullName>
    </recommendedName>
</protein>
<keyword evidence="2" id="KW-1185">Reference proteome</keyword>
<reference evidence="1 2" key="1">
    <citation type="submission" date="2016-10" db="EMBL/GenBank/DDBJ databases">
        <title>Arsenicibacter rosenii gen. nov., sp. nov., an efficient arsenic-methylating bacterium isolated from an arsenic-contaminated paddy soil.</title>
        <authorList>
            <person name="Huang K."/>
        </authorList>
    </citation>
    <scope>NUCLEOTIDE SEQUENCE [LARGE SCALE GENOMIC DNA]</scope>
    <source>
        <strain evidence="1 2">SM-1</strain>
    </source>
</reference>
<evidence type="ECO:0008006" key="3">
    <source>
        <dbReference type="Google" id="ProtNLM"/>
    </source>
</evidence>
<dbReference type="Proteomes" id="UP000181790">
    <property type="component" value="Unassembled WGS sequence"/>
</dbReference>
<evidence type="ECO:0000313" key="1">
    <source>
        <dbReference type="EMBL" id="OIN57991.1"/>
    </source>
</evidence>
<dbReference type="EMBL" id="MORL01000009">
    <property type="protein sequence ID" value="OIN57991.1"/>
    <property type="molecule type" value="Genomic_DNA"/>
</dbReference>
<dbReference type="OrthoDB" id="5496093at2"/>
<organism evidence="1 2">
    <name type="scientific">Arsenicibacter rosenii</name>
    <dbReference type="NCBI Taxonomy" id="1750698"/>
    <lineage>
        <taxon>Bacteria</taxon>
        <taxon>Pseudomonadati</taxon>
        <taxon>Bacteroidota</taxon>
        <taxon>Cytophagia</taxon>
        <taxon>Cytophagales</taxon>
        <taxon>Spirosomataceae</taxon>
        <taxon>Arsenicibacter</taxon>
    </lineage>
</organism>
<evidence type="ECO:0000313" key="2">
    <source>
        <dbReference type="Proteomes" id="UP000181790"/>
    </source>
</evidence>
<dbReference type="AlphaFoldDB" id="A0A1S2VGV0"/>
<sequence length="318" mass="36023">MKKDTVTKYFLLGIVLLSVVFAIAMKATIFQKEPTPPPAPAPAESQAFRDYWFGGKAEINSYQLEQAQYGSLMPGKAVLIFVTEDFRTDTQVKSESEATRDQSTPTLKTNFIRKFVTGIYDYSLFTSVFTPINNPVFPRTLKVSTSGQEWCGHSYIQLNLRSTGYAVSGRSYFEKEAAEDYTVAKVMLEDELWNRIRLAPEKLPTGSVQLIPGTQAARLRHQRLDPQTADISLSAYAGTTFKGDSLQAYTIDYKSDKRNLLIVFENKFPFRIVGWEETYATKNKVLTSRAVLQKTIQSDYWNRNQPVDSTLRRSLAIP</sequence>
<gene>
    <name evidence="1" type="ORF">BLX24_17485</name>
</gene>
<name>A0A1S2VGV0_9BACT</name>
<comment type="caution">
    <text evidence="1">The sequence shown here is derived from an EMBL/GenBank/DDBJ whole genome shotgun (WGS) entry which is preliminary data.</text>
</comment>
<proteinExistence type="predicted"/>
<dbReference type="RefSeq" id="WP_071504579.1">
    <property type="nucleotide sequence ID" value="NZ_MORL01000009.1"/>
</dbReference>
<accession>A0A1S2VGV0</accession>